<comment type="caution">
    <text evidence="2">The sequence shown here is derived from an EMBL/GenBank/DDBJ whole genome shotgun (WGS) entry which is preliminary data.</text>
</comment>
<feature type="compositionally biased region" description="Low complexity" evidence="1">
    <location>
        <begin position="484"/>
        <end position="495"/>
    </location>
</feature>
<feature type="compositionally biased region" description="Basic and acidic residues" evidence="1">
    <location>
        <begin position="464"/>
        <end position="483"/>
    </location>
</feature>
<keyword evidence="3" id="KW-1185">Reference proteome</keyword>
<dbReference type="EMBL" id="CAUYUE010000001">
    <property type="protein sequence ID" value="CAK0734708.1"/>
    <property type="molecule type" value="Genomic_DNA"/>
</dbReference>
<evidence type="ECO:0000313" key="3">
    <source>
        <dbReference type="Proteomes" id="UP001314263"/>
    </source>
</evidence>
<feature type="region of interest" description="Disordered" evidence="1">
    <location>
        <begin position="157"/>
        <end position="356"/>
    </location>
</feature>
<feature type="region of interest" description="Disordered" evidence="1">
    <location>
        <begin position="463"/>
        <end position="503"/>
    </location>
</feature>
<gene>
    <name evidence="2" type="ORF">CVIRNUC_000470</name>
</gene>
<feature type="compositionally biased region" description="Low complexity" evidence="1">
    <location>
        <begin position="378"/>
        <end position="398"/>
    </location>
</feature>
<evidence type="ECO:0000256" key="1">
    <source>
        <dbReference type="SAM" id="MobiDB-lite"/>
    </source>
</evidence>
<dbReference type="AlphaFoldDB" id="A0AAV1HTV9"/>
<feature type="region of interest" description="Disordered" evidence="1">
    <location>
        <begin position="87"/>
        <end position="119"/>
    </location>
</feature>
<organism evidence="2 3">
    <name type="scientific">Coccomyxa viridis</name>
    <dbReference type="NCBI Taxonomy" id="1274662"/>
    <lineage>
        <taxon>Eukaryota</taxon>
        <taxon>Viridiplantae</taxon>
        <taxon>Chlorophyta</taxon>
        <taxon>core chlorophytes</taxon>
        <taxon>Trebouxiophyceae</taxon>
        <taxon>Trebouxiophyceae incertae sedis</taxon>
        <taxon>Coccomyxaceae</taxon>
        <taxon>Coccomyxa</taxon>
    </lineage>
</organism>
<proteinExistence type="predicted"/>
<feature type="region of interest" description="Disordered" evidence="1">
    <location>
        <begin position="375"/>
        <end position="399"/>
    </location>
</feature>
<feature type="compositionally biased region" description="Polar residues" evidence="1">
    <location>
        <begin position="244"/>
        <end position="259"/>
    </location>
</feature>
<reference evidence="2 3" key="1">
    <citation type="submission" date="2023-10" db="EMBL/GenBank/DDBJ databases">
        <authorList>
            <person name="Maclean D."/>
            <person name="Macfadyen A."/>
        </authorList>
    </citation>
    <scope>NUCLEOTIDE SEQUENCE [LARGE SCALE GENOMIC DNA]</scope>
</reference>
<name>A0AAV1HTV9_9CHLO</name>
<feature type="compositionally biased region" description="Basic and acidic residues" evidence="1">
    <location>
        <begin position="183"/>
        <end position="197"/>
    </location>
</feature>
<sequence length="526" mass="53483">MAGHGVSSPCISSTEPRNHGQAGGRTSLGRGACVQSKLCCSPIGRPKHTWASSVTCADGADGDELDACGGDLFKEFAVETEDLDAAGDDVHIPDMAGASTNSGEGSASCSEQISASPSTTSHSLSFRWWYAHRARDADSPSIGGRDTIPMAGHQASDAAIAAAQPHEAQDIPQGPAITGGHDNAGRDGKAVEEDHPALDALPDSPGGLAPADILQDHNPVAPDHNARPAEAMPLTQAPDVGDSMGTSQDPFSTQGSPGSAVSPPAGQAGAPSSSQKPSMLGKLGRAILSPFGIGRLSAGRNDSQRTSLQPQGSQPNGSAPKDGSIIPGTPCSSSQDPKESLRSLSNSPRGAAVRQGLEIIEQAHQQGGAKLQLDLRGEQSSGASEAVAAGDAAKAETAPPLVVEHAADATTATLEVDGQRVNAVVLDPLTPEDAKVAADRQLIAPGDLPAGADGVVVAPILDARPSRKRMEPGADAPSSKEDAAQPGGSSQGASAGERRQPKRRMLTGMAVVWKYFGLRDPDAQAL</sequence>
<feature type="compositionally biased region" description="Polar residues" evidence="1">
    <location>
        <begin position="98"/>
        <end position="113"/>
    </location>
</feature>
<dbReference type="Proteomes" id="UP001314263">
    <property type="component" value="Unassembled WGS sequence"/>
</dbReference>
<evidence type="ECO:0000313" key="2">
    <source>
        <dbReference type="EMBL" id="CAK0734708.1"/>
    </source>
</evidence>
<protein>
    <submittedName>
        <fullName evidence="2">Uncharacterized protein</fullName>
    </submittedName>
</protein>
<feature type="region of interest" description="Disordered" evidence="1">
    <location>
        <begin position="1"/>
        <end position="29"/>
    </location>
</feature>
<accession>A0AAV1HTV9</accession>
<feature type="compositionally biased region" description="Polar residues" evidence="1">
    <location>
        <begin position="300"/>
        <end position="317"/>
    </location>
</feature>